<reference evidence="2 3" key="1">
    <citation type="journal article" date="2004" name="Nucleic Acids Res.">
        <title>Unique features revealed by the genome sequence of Acinetobacter sp. ADP1, a versatile and naturally transformation competent bacterium.</title>
        <authorList>
            <person name="Barbe V."/>
            <person name="Vallenet D."/>
            <person name="Fonknechten N."/>
            <person name="Kreimeyer A."/>
            <person name="Oztas S."/>
            <person name="Labarre L."/>
            <person name="Cruveiller S."/>
            <person name="Robert C."/>
            <person name="Duprat S."/>
            <person name="Wincker P."/>
            <person name="Ornston L.N."/>
            <person name="Weissenbach J."/>
            <person name="Marliere P."/>
            <person name="Cohen G.N."/>
            <person name="Medigue C."/>
        </authorList>
    </citation>
    <scope>NUCLEOTIDE SEQUENCE [LARGE SCALE GENOMIC DNA]</scope>
    <source>
        <strain evidence="3">ATCC 33305 / BD413 / ADP1</strain>
    </source>
</reference>
<dbReference type="STRING" id="202950.GCA_001485005_01331"/>
<keyword evidence="1" id="KW-1133">Transmembrane helix</keyword>
<evidence type="ECO:0000313" key="3">
    <source>
        <dbReference type="Proteomes" id="UP000000430"/>
    </source>
</evidence>
<sequence>MFMKSHDLIIDLRRQLPWHKRYVSMTTTAMMWGGWLLLWRPFLLVWLLVELQKTHLVHRVFSAMSLGLEHGITALIICSVSLLLWSNYIPAKSVKKIKQKDLNDYAGYFELNQQQIQLGRTQKVAIVHHDENGRITHIE</sequence>
<dbReference type="HOGENOM" id="CLU_127488_0_0_6"/>
<evidence type="ECO:0000256" key="1">
    <source>
        <dbReference type="SAM" id="Phobius"/>
    </source>
</evidence>
<evidence type="ECO:0008006" key="4">
    <source>
        <dbReference type="Google" id="ProtNLM"/>
    </source>
</evidence>
<dbReference type="InterPro" id="IPR023829">
    <property type="entry name" value="PGA_PgaD"/>
</dbReference>
<dbReference type="Proteomes" id="UP000000430">
    <property type="component" value="Chromosome"/>
</dbReference>
<accession>Q6FDD7</accession>
<dbReference type="NCBIfam" id="TIGR03940">
    <property type="entry name" value="PGA_PgaD"/>
    <property type="match status" value="1"/>
</dbReference>
<feature type="transmembrane region" description="Helical" evidence="1">
    <location>
        <begin position="68"/>
        <end position="89"/>
    </location>
</feature>
<dbReference type="Pfam" id="PF13994">
    <property type="entry name" value="PgaD"/>
    <property type="match status" value="1"/>
</dbReference>
<dbReference type="EMBL" id="CR543861">
    <property type="protein sequence ID" value="CAG67921.1"/>
    <property type="molecule type" value="Genomic_DNA"/>
</dbReference>
<proteinExistence type="predicted"/>
<dbReference type="KEGG" id="aci:ACIAD1031"/>
<dbReference type="GO" id="GO:0043709">
    <property type="term" value="P:cell adhesion involved in single-species biofilm formation"/>
    <property type="evidence" value="ECO:0007669"/>
    <property type="project" value="InterPro"/>
</dbReference>
<name>Q6FDD7_ACIAD</name>
<gene>
    <name evidence="2" type="ordered locus">ACIAD1031</name>
</gene>
<keyword evidence="1" id="KW-0472">Membrane</keyword>
<evidence type="ECO:0000313" key="2">
    <source>
        <dbReference type="EMBL" id="CAG67921.1"/>
    </source>
</evidence>
<organism evidence="2 3">
    <name type="scientific">Acinetobacter baylyi (strain ATCC 33305 / BD413 / ADP1)</name>
    <dbReference type="NCBI Taxonomy" id="62977"/>
    <lineage>
        <taxon>Bacteria</taxon>
        <taxon>Pseudomonadati</taxon>
        <taxon>Pseudomonadota</taxon>
        <taxon>Gammaproteobacteria</taxon>
        <taxon>Moraxellales</taxon>
        <taxon>Moraxellaceae</taxon>
        <taxon>Acinetobacter</taxon>
    </lineage>
</organism>
<dbReference type="eggNOG" id="ENOG503312A">
    <property type="taxonomic scope" value="Bacteria"/>
</dbReference>
<protein>
    <recommendedName>
        <fullName evidence="4">Poly-beta-1,6-N-acetyl-D-glucosamine biosynthesis protein PgaD</fullName>
    </recommendedName>
</protein>
<keyword evidence="1" id="KW-0812">Transmembrane</keyword>
<dbReference type="AlphaFoldDB" id="Q6FDD7"/>
<feature type="transmembrane region" description="Helical" evidence="1">
    <location>
        <begin position="21"/>
        <end position="48"/>
    </location>
</feature>